<organism evidence="5 6">
    <name type="scientific">Cellulomonas avistercoris</name>
    <dbReference type="NCBI Taxonomy" id="2762242"/>
    <lineage>
        <taxon>Bacteria</taxon>
        <taxon>Bacillati</taxon>
        <taxon>Actinomycetota</taxon>
        <taxon>Actinomycetes</taxon>
        <taxon>Micrococcales</taxon>
        <taxon>Cellulomonadaceae</taxon>
        <taxon>Cellulomonas</taxon>
    </lineage>
</organism>
<evidence type="ECO:0000256" key="1">
    <source>
        <dbReference type="ARBA" id="ARBA00023125"/>
    </source>
</evidence>
<name>A0ABR8QIA8_9CELL</name>
<dbReference type="Pfam" id="PF00196">
    <property type="entry name" value="GerE"/>
    <property type="match status" value="1"/>
</dbReference>
<protein>
    <submittedName>
        <fullName evidence="5">Response regulator transcription factor</fullName>
    </submittedName>
</protein>
<dbReference type="InterPro" id="IPR016032">
    <property type="entry name" value="Sig_transdc_resp-reg_C-effctor"/>
</dbReference>
<gene>
    <name evidence="5" type="ORF">H9657_17950</name>
</gene>
<reference evidence="5 6" key="1">
    <citation type="submission" date="2020-08" db="EMBL/GenBank/DDBJ databases">
        <title>A Genomic Blueprint of the Chicken Gut Microbiome.</title>
        <authorList>
            <person name="Gilroy R."/>
            <person name="Ravi A."/>
            <person name="Getino M."/>
            <person name="Pursley I."/>
            <person name="Horton D.L."/>
            <person name="Alikhan N.-F."/>
            <person name="Baker D."/>
            <person name="Gharbi K."/>
            <person name="Hall N."/>
            <person name="Watson M."/>
            <person name="Adriaenssens E.M."/>
            <person name="Foster-Nyarko E."/>
            <person name="Jarju S."/>
            <person name="Secka A."/>
            <person name="Antonio M."/>
            <person name="Oren A."/>
            <person name="Chaudhuri R."/>
            <person name="La Ragione R.M."/>
            <person name="Hildebrand F."/>
            <person name="Pallen M.J."/>
        </authorList>
    </citation>
    <scope>NUCLEOTIDE SEQUENCE [LARGE SCALE GENOMIC DNA]</scope>
    <source>
        <strain evidence="5 6">Sa3CUA2</strain>
    </source>
</reference>
<dbReference type="Pfam" id="PF00072">
    <property type="entry name" value="Response_reg"/>
    <property type="match status" value="1"/>
</dbReference>
<dbReference type="SMART" id="SM00448">
    <property type="entry name" value="REC"/>
    <property type="match status" value="1"/>
</dbReference>
<evidence type="ECO:0000256" key="2">
    <source>
        <dbReference type="PROSITE-ProRule" id="PRU00169"/>
    </source>
</evidence>
<dbReference type="SUPFAM" id="SSF52172">
    <property type="entry name" value="CheY-like"/>
    <property type="match status" value="1"/>
</dbReference>
<dbReference type="Proteomes" id="UP000604241">
    <property type="component" value="Unassembled WGS sequence"/>
</dbReference>
<dbReference type="InterPro" id="IPR011006">
    <property type="entry name" value="CheY-like_superfamily"/>
</dbReference>
<dbReference type="SUPFAM" id="SSF46894">
    <property type="entry name" value="C-terminal effector domain of the bipartite response regulators"/>
    <property type="match status" value="1"/>
</dbReference>
<dbReference type="PANTHER" id="PTHR43214">
    <property type="entry name" value="TWO-COMPONENT RESPONSE REGULATOR"/>
    <property type="match status" value="1"/>
</dbReference>
<dbReference type="RefSeq" id="WP_191784803.1">
    <property type="nucleotide sequence ID" value="NZ_JACSQV010000021.1"/>
</dbReference>
<keyword evidence="6" id="KW-1185">Reference proteome</keyword>
<feature type="domain" description="HTH luxR-type" evidence="3">
    <location>
        <begin position="134"/>
        <end position="199"/>
    </location>
</feature>
<dbReference type="InterPro" id="IPR039420">
    <property type="entry name" value="WalR-like"/>
</dbReference>
<feature type="domain" description="Response regulatory" evidence="4">
    <location>
        <begin position="3"/>
        <end position="119"/>
    </location>
</feature>
<proteinExistence type="predicted"/>
<accession>A0ABR8QIA8</accession>
<evidence type="ECO:0000313" key="5">
    <source>
        <dbReference type="EMBL" id="MBD7920160.1"/>
    </source>
</evidence>
<evidence type="ECO:0000313" key="6">
    <source>
        <dbReference type="Proteomes" id="UP000604241"/>
    </source>
</evidence>
<comment type="caution">
    <text evidence="5">The sequence shown here is derived from an EMBL/GenBank/DDBJ whole genome shotgun (WGS) entry which is preliminary data.</text>
</comment>
<dbReference type="InterPro" id="IPR000792">
    <property type="entry name" value="Tscrpt_reg_LuxR_C"/>
</dbReference>
<keyword evidence="2" id="KW-0597">Phosphoprotein</keyword>
<feature type="modified residue" description="4-aspartylphosphate" evidence="2">
    <location>
        <position position="54"/>
    </location>
</feature>
<dbReference type="PROSITE" id="PS50043">
    <property type="entry name" value="HTH_LUXR_2"/>
    <property type="match status" value="1"/>
</dbReference>
<dbReference type="EMBL" id="JACSQV010000021">
    <property type="protein sequence ID" value="MBD7920160.1"/>
    <property type="molecule type" value="Genomic_DNA"/>
</dbReference>
<evidence type="ECO:0000259" key="4">
    <source>
        <dbReference type="PROSITE" id="PS50110"/>
    </source>
</evidence>
<dbReference type="SMART" id="SM00421">
    <property type="entry name" value="HTH_LUXR"/>
    <property type="match status" value="1"/>
</dbReference>
<keyword evidence="1" id="KW-0238">DNA-binding</keyword>
<dbReference type="PROSITE" id="PS50110">
    <property type="entry name" value="RESPONSE_REGULATORY"/>
    <property type="match status" value="1"/>
</dbReference>
<sequence>MIRVLLADDEELIRSAVAALLALEDDLDVVAQAADGPAAVAAALAHRPDVALVDLEMPGLDGVAVAAEITRTVPGCRVVVLTGRGRPGHLRRALEAGARGFVTKGTSGTTLAGVLRAVHAGERYVDPGLAADALSAPACPLSPRELEVLRLASYDLPAAVIARRAHLAPGTVRNYLLAAQTKLGAATRAEAAATAERFGWL</sequence>
<dbReference type="PANTHER" id="PTHR43214:SF42">
    <property type="entry name" value="TRANSCRIPTIONAL REGULATORY PROTEIN DESR"/>
    <property type="match status" value="1"/>
</dbReference>
<dbReference type="Gene3D" id="3.40.50.2300">
    <property type="match status" value="1"/>
</dbReference>
<evidence type="ECO:0000259" key="3">
    <source>
        <dbReference type="PROSITE" id="PS50043"/>
    </source>
</evidence>
<dbReference type="InterPro" id="IPR001789">
    <property type="entry name" value="Sig_transdc_resp-reg_receiver"/>
</dbReference>